<evidence type="ECO:0000313" key="2">
    <source>
        <dbReference type="Proteomes" id="UP001179280"/>
    </source>
</evidence>
<evidence type="ECO:0000313" key="1">
    <source>
        <dbReference type="EMBL" id="MBM7839940.1"/>
    </source>
</evidence>
<dbReference type="EMBL" id="JAFBCV010000010">
    <property type="protein sequence ID" value="MBM7839940.1"/>
    <property type="molecule type" value="Genomic_DNA"/>
</dbReference>
<name>A0ABS2SYV3_9BACI</name>
<comment type="caution">
    <text evidence="1">The sequence shown here is derived from an EMBL/GenBank/DDBJ whole genome shotgun (WGS) entry which is preliminary data.</text>
</comment>
<dbReference type="Proteomes" id="UP001179280">
    <property type="component" value="Unassembled WGS sequence"/>
</dbReference>
<reference evidence="1" key="1">
    <citation type="submission" date="2021-01" db="EMBL/GenBank/DDBJ databases">
        <title>Genomic Encyclopedia of Type Strains, Phase IV (KMG-IV): sequencing the most valuable type-strain genomes for metagenomic binning, comparative biology and taxonomic classification.</title>
        <authorList>
            <person name="Goeker M."/>
        </authorList>
    </citation>
    <scope>NUCLEOTIDE SEQUENCE</scope>
    <source>
        <strain evidence="1">DSM 21943</strain>
    </source>
</reference>
<gene>
    <name evidence="1" type="ORF">JOC54_003220</name>
</gene>
<accession>A0ABS2SYV3</accession>
<sequence length="43" mass="5101">MTLKSLLTKQDMLESKNVPEWLVKEYQAFHQVVTEKTFPCFLV</sequence>
<keyword evidence="2" id="KW-1185">Reference proteome</keyword>
<proteinExistence type="predicted"/>
<protein>
    <submittedName>
        <fullName evidence="1">FPC/CPF motif-containing protein YcgG</fullName>
    </submittedName>
</protein>
<organism evidence="1 2">
    <name type="scientific">Shouchella xiaoxiensis</name>
    <dbReference type="NCBI Taxonomy" id="766895"/>
    <lineage>
        <taxon>Bacteria</taxon>
        <taxon>Bacillati</taxon>
        <taxon>Bacillota</taxon>
        <taxon>Bacilli</taxon>
        <taxon>Bacillales</taxon>
        <taxon>Bacillaceae</taxon>
        <taxon>Shouchella</taxon>
    </lineage>
</organism>